<dbReference type="Proteomes" id="UP000050544">
    <property type="component" value="Unassembled WGS sequence"/>
</dbReference>
<dbReference type="OrthoDB" id="9801454at2"/>
<evidence type="ECO:0000313" key="3">
    <source>
        <dbReference type="Proteomes" id="UP000050544"/>
    </source>
</evidence>
<organism evidence="2 3">
    <name type="scientific">Thermanaerothrix daxensis</name>
    <dbReference type="NCBI Taxonomy" id="869279"/>
    <lineage>
        <taxon>Bacteria</taxon>
        <taxon>Bacillati</taxon>
        <taxon>Chloroflexota</taxon>
        <taxon>Anaerolineae</taxon>
        <taxon>Anaerolineales</taxon>
        <taxon>Anaerolineaceae</taxon>
        <taxon>Thermanaerothrix</taxon>
    </lineage>
</organism>
<protein>
    <recommendedName>
        <fullName evidence="1">CinA C-terminal domain-containing protein</fullName>
    </recommendedName>
</protein>
<sequence>MDDGLALTVNDELSAQVGLLLRRHGLYLVVAESCTGGLLGHRITNVPGSSDYFLGGVIAYADSIKQALLGVKAETLIRFGAVSRETVLEMAHGVRERLCPPGITPAQLIGLAISGIAGPGGGTLDKPVGLTWIALSTAEGEWAWSYHWEGDRLHNKASSAEQALRLLLNYLEGYGSSR</sequence>
<dbReference type="InterPro" id="IPR008136">
    <property type="entry name" value="CinA_C"/>
</dbReference>
<dbReference type="PATRIC" id="fig|869279.4.peg.1732"/>
<keyword evidence="3" id="KW-1185">Reference proteome</keyword>
<dbReference type="STRING" id="869279.SE15_10560"/>
<proteinExistence type="predicted"/>
<feature type="domain" description="CinA C-terminal" evidence="1">
    <location>
        <begin position="11"/>
        <end position="170"/>
    </location>
</feature>
<dbReference type="RefSeq" id="WP_083461882.1">
    <property type="nucleotide sequence ID" value="NZ_LGKO01000005.1"/>
</dbReference>
<name>A0A0P6XQ07_9CHLR</name>
<evidence type="ECO:0000259" key="1">
    <source>
        <dbReference type="Pfam" id="PF02464"/>
    </source>
</evidence>
<dbReference type="EMBL" id="LGKO01000005">
    <property type="protein sequence ID" value="KPL82558.1"/>
    <property type="molecule type" value="Genomic_DNA"/>
</dbReference>
<evidence type="ECO:0000313" key="2">
    <source>
        <dbReference type="EMBL" id="KPL82558.1"/>
    </source>
</evidence>
<comment type="caution">
    <text evidence="2">The sequence shown here is derived from an EMBL/GenBank/DDBJ whole genome shotgun (WGS) entry which is preliminary data.</text>
</comment>
<dbReference type="NCBIfam" id="TIGR00199">
    <property type="entry name" value="PncC_domain"/>
    <property type="match status" value="1"/>
</dbReference>
<dbReference type="Pfam" id="PF02464">
    <property type="entry name" value="CinA"/>
    <property type="match status" value="1"/>
</dbReference>
<accession>A0A0P6XQ07</accession>
<dbReference type="AlphaFoldDB" id="A0A0P6XQ07"/>
<dbReference type="SUPFAM" id="SSF142433">
    <property type="entry name" value="CinA-like"/>
    <property type="match status" value="1"/>
</dbReference>
<gene>
    <name evidence="2" type="ORF">SE15_10560</name>
</gene>
<dbReference type="Gene3D" id="3.90.950.20">
    <property type="entry name" value="CinA-like"/>
    <property type="match status" value="1"/>
</dbReference>
<reference evidence="2 3" key="1">
    <citation type="submission" date="2015-07" db="EMBL/GenBank/DDBJ databases">
        <title>Whole genome sequence of Thermanaerothrix daxensis DSM 23592.</title>
        <authorList>
            <person name="Hemp J."/>
            <person name="Ward L.M."/>
            <person name="Pace L.A."/>
            <person name="Fischer W.W."/>
        </authorList>
    </citation>
    <scope>NUCLEOTIDE SEQUENCE [LARGE SCALE GENOMIC DNA]</scope>
    <source>
        <strain evidence="2 3">GNS-1</strain>
    </source>
</reference>
<dbReference type="InterPro" id="IPR036653">
    <property type="entry name" value="CinA-like_C"/>
</dbReference>